<dbReference type="Proteomes" id="UP000005627">
    <property type="component" value="Chromosome 1"/>
</dbReference>
<reference evidence="15 16" key="1">
    <citation type="journal article" date="2011" name="Proc. Natl. Acad. Sci. U.S.A.">
        <title>Evolutionary erosion of yeast sex chromosomes by mating-type switching accidents.</title>
        <authorList>
            <person name="Gordon J.L."/>
            <person name="Armisen D."/>
            <person name="Proux-Wera E."/>
            <person name="Oheigeartaigh S.S."/>
            <person name="Byrne K.P."/>
            <person name="Wolfe K.H."/>
        </authorList>
    </citation>
    <scope>NUCLEOTIDE SEQUENCE [LARGE SCALE GENOMIC DNA]</scope>
    <source>
        <strain evidence="16">ATCC 10662 / CBS 1146 / NBRC 0425 / NCYC 2629 / NRRL Y-866</strain>
    </source>
</reference>
<feature type="compositionally biased region" description="Polar residues" evidence="11">
    <location>
        <begin position="588"/>
        <end position="627"/>
    </location>
</feature>
<evidence type="ECO:0000256" key="8">
    <source>
        <dbReference type="ARBA" id="ARBA00022833"/>
    </source>
</evidence>
<dbReference type="OrthoDB" id="28127at2759"/>
<evidence type="ECO:0000313" key="15">
    <source>
        <dbReference type="EMBL" id="CCE89705.1"/>
    </source>
</evidence>
<dbReference type="PANTHER" id="PTHR10782:SF4">
    <property type="entry name" value="TONALLI, ISOFORM E"/>
    <property type="match status" value="1"/>
</dbReference>
<keyword evidence="4" id="KW-0808">Transferase</keyword>
<feature type="compositionally biased region" description="Basic and acidic residues" evidence="11">
    <location>
        <begin position="573"/>
        <end position="583"/>
    </location>
</feature>
<evidence type="ECO:0000256" key="9">
    <source>
        <dbReference type="ARBA" id="ARBA00023242"/>
    </source>
</evidence>
<comment type="subcellular location">
    <subcellularLocation>
        <location evidence="1">Nucleus</location>
    </subcellularLocation>
</comment>
<evidence type="ECO:0000259" key="12">
    <source>
        <dbReference type="PROSITE" id="PS50800"/>
    </source>
</evidence>
<keyword evidence="5" id="KW-0479">Metal-binding</keyword>
<comment type="pathway">
    <text evidence="2">Protein modification; protein sumoylation.</text>
</comment>
<feature type="domain" description="SAP" evidence="12">
    <location>
        <begin position="24"/>
        <end position="58"/>
    </location>
</feature>
<protein>
    <recommendedName>
        <fullName evidence="17">SP-RING-type domain-containing protein</fullName>
    </recommendedName>
</protein>
<dbReference type="RefSeq" id="XP_003678916.1">
    <property type="nucleotide sequence ID" value="XM_003678868.1"/>
</dbReference>
<proteinExistence type="inferred from homology"/>
<dbReference type="GO" id="GO:0003690">
    <property type="term" value="F:double-stranded DNA binding"/>
    <property type="evidence" value="ECO:0007669"/>
    <property type="project" value="EnsemblFungi"/>
</dbReference>
<dbReference type="GO" id="GO:0008270">
    <property type="term" value="F:zinc ion binding"/>
    <property type="evidence" value="ECO:0007669"/>
    <property type="project" value="UniProtKB-KW"/>
</dbReference>
<dbReference type="Gene3D" id="3.30.40.10">
    <property type="entry name" value="Zinc/RING finger domain, C3HC4 (zinc finger)"/>
    <property type="match status" value="1"/>
</dbReference>
<feature type="compositionally biased region" description="Polar residues" evidence="11">
    <location>
        <begin position="744"/>
        <end position="753"/>
    </location>
</feature>
<evidence type="ECO:0000256" key="4">
    <source>
        <dbReference type="ARBA" id="ARBA00022679"/>
    </source>
</evidence>
<organism evidence="15 16">
    <name type="scientific">Torulaspora delbrueckii</name>
    <name type="common">Yeast</name>
    <name type="synonym">Candida colliculosa</name>
    <dbReference type="NCBI Taxonomy" id="4950"/>
    <lineage>
        <taxon>Eukaryota</taxon>
        <taxon>Fungi</taxon>
        <taxon>Dikarya</taxon>
        <taxon>Ascomycota</taxon>
        <taxon>Saccharomycotina</taxon>
        <taxon>Saccharomycetes</taxon>
        <taxon>Saccharomycetales</taxon>
        <taxon>Saccharomycetaceae</taxon>
        <taxon>Torulaspora</taxon>
    </lineage>
</organism>
<dbReference type="GO" id="GO:0016925">
    <property type="term" value="P:protein sumoylation"/>
    <property type="evidence" value="ECO:0007669"/>
    <property type="project" value="UniProtKB-UniPathway"/>
</dbReference>
<evidence type="ECO:0000256" key="10">
    <source>
        <dbReference type="PROSITE-ProRule" id="PRU00452"/>
    </source>
</evidence>
<feature type="compositionally biased region" description="Polar residues" evidence="11">
    <location>
        <begin position="768"/>
        <end position="782"/>
    </location>
</feature>
<dbReference type="Gene3D" id="2.60.120.780">
    <property type="entry name" value="PINIT domain"/>
    <property type="match status" value="1"/>
</dbReference>
<keyword evidence="16" id="KW-1185">Reference proteome</keyword>
<dbReference type="SUPFAM" id="SSF68906">
    <property type="entry name" value="SAP domain"/>
    <property type="match status" value="1"/>
</dbReference>
<feature type="domain" description="PINIT" evidence="14">
    <location>
        <begin position="145"/>
        <end position="295"/>
    </location>
</feature>
<dbReference type="InParanoid" id="G8ZM61"/>
<dbReference type="GO" id="GO:1990683">
    <property type="term" value="P:DNA double-strand break attachment to nuclear envelope"/>
    <property type="evidence" value="ECO:0007669"/>
    <property type="project" value="EnsemblFungi"/>
</dbReference>
<evidence type="ECO:0000259" key="14">
    <source>
        <dbReference type="PROSITE" id="PS51466"/>
    </source>
</evidence>
<feature type="compositionally biased region" description="Low complexity" evidence="11">
    <location>
        <begin position="497"/>
        <end position="523"/>
    </location>
</feature>
<dbReference type="PROSITE" id="PS50800">
    <property type="entry name" value="SAP"/>
    <property type="match status" value="1"/>
</dbReference>
<dbReference type="GO" id="GO:0061665">
    <property type="term" value="F:SUMO ligase activity"/>
    <property type="evidence" value="ECO:0007669"/>
    <property type="project" value="TreeGrafter"/>
</dbReference>
<evidence type="ECO:0000259" key="13">
    <source>
        <dbReference type="PROSITE" id="PS51044"/>
    </source>
</evidence>
<dbReference type="GO" id="GO:0005940">
    <property type="term" value="C:septin ring"/>
    <property type="evidence" value="ECO:0007669"/>
    <property type="project" value="EnsemblFungi"/>
</dbReference>
<evidence type="ECO:0000256" key="3">
    <source>
        <dbReference type="ARBA" id="ARBA00005383"/>
    </source>
</evidence>
<dbReference type="PANTHER" id="PTHR10782">
    <property type="entry name" value="ZINC FINGER MIZ DOMAIN-CONTAINING PROTEIN"/>
    <property type="match status" value="1"/>
</dbReference>
<dbReference type="InterPro" id="IPR003034">
    <property type="entry name" value="SAP_dom"/>
</dbReference>
<dbReference type="SUPFAM" id="SSF57850">
    <property type="entry name" value="RING/U-box"/>
    <property type="match status" value="1"/>
</dbReference>
<keyword evidence="7" id="KW-0833">Ubl conjugation pathway</keyword>
<dbReference type="STRING" id="1076872.G8ZM61"/>
<evidence type="ECO:0000256" key="5">
    <source>
        <dbReference type="ARBA" id="ARBA00022723"/>
    </source>
</evidence>
<dbReference type="GO" id="GO:0005634">
    <property type="term" value="C:nucleus"/>
    <property type="evidence" value="ECO:0007669"/>
    <property type="project" value="UniProtKB-SubCell"/>
</dbReference>
<dbReference type="PROSITE" id="PS51044">
    <property type="entry name" value="ZF_SP_RING"/>
    <property type="match status" value="1"/>
</dbReference>
<evidence type="ECO:0000256" key="1">
    <source>
        <dbReference type="ARBA" id="ARBA00004123"/>
    </source>
</evidence>
<dbReference type="eggNOG" id="KOG2169">
    <property type="taxonomic scope" value="Eukaryota"/>
</dbReference>
<feature type="compositionally biased region" description="Polar residues" evidence="11">
    <location>
        <begin position="665"/>
        <end position="680"/>
    </location>
</feature>
<dbReference type="FunCoup" id="G8ZM61">
    <property type="interactions" value="166"/>
</dbReference>
<dbReference type="Pfam" id="PF02037">
    <property type="entry name" value="SAP"/>
    <property type="match status" value="1"/>
</dbReference>
<dbReference type="AlphaFoldDB" id="G8ZM61"/>
<evidence type="ECO:0000256" key="11">
    <source>
        <dbReference type="SAM" id="MobiDB-lite"/>
    </source>
</evidence>
<feature type="compositionally biased region" description="Low complexity" evidence="11">
    <location>
        <begin position="754"/>
        <end position="767"/>
    </location>
</feature>
<dbReference type="SMART" id="SM00513">
    <property type="entry name" value="SAP"/>
    <property type="match status" value="1"/>
</dbReference>
<feature type="region of interest" description="Disordered" evidence="11">
    <location>
        <begin position="413"/>
        <end position="793"/>
    </location>
</feature>
<dbReference type="InterPro" id="IPR023321">
    <property type="entry name" value="PINIT"/>
</dbReference>
<dbReference type="InterPro" id="IPR036361">
    <property type="entry name" value="SAP_dom_sf"/>
</dbReference>
<dbReference type="Pfam" id="PF02891">
    <property type="entry name" value="zf-MIZ"/>
    <property type="match status" value="1"/>
</dbReference>
<evidence type="ECO:0000256" key="6">
    <source>
        <dbReference type="ARBA" id="ARBA00022771"/>
    </source>
</evidence>
<dbReference type="GO" id="GO:0007059">
    <property type="term" value="P:chromosome segregation"/>
    <property type="evidence" value="ECO:0007669"/>
    <property type="project" value="EnsemblFungi"/>
</dbReference>
<feature type="domain" description="SP-RING-type" evidence="13">
    <location>
        <begin position="326"/>
        <end position="411"/>
    </location>
</feature>
<comment type="similarity">
    <text evidence="3">Belongs to the PIAS family.</text>
</comment>
<keyword evidence="9" id="KW-0539">Nucleus</keyword>
<keyword evidence="8" id="KW-0862">Zinc</keyword>
<accession>G8ZM61</accession>
<dbReference type="PROSITE" id="PS51466">
    <property type="entry name" value="PINIT"/>
    <property type="match status" value="1"/>
</dbReference>
<dbReference type="HOGENOM" id="CLU_014307_0_0_1"/>
<gene>
    <name evidence="15" type="primary">TDEL0A03730</name>
    <name evidence="15" type="ORF">TDEL_0A03730</name>
</gene>
<feature type="compositionally biased region" description="Polar residues" evidence="11">
    <location>
        <begin position="534"/>
        <end position="554"/>
    </location>
</feature>
<dbReference type="GO" id="GO:0031397">
    <property type="term" value="P:negative regulation of protein ubiquitination"/>
    <property type="evidence" value="ECO:0007669"/>
    <property type="project" value="EnsemblFungi"/>
</dbReference>
<dbReference type="GO" id="GO:0000785">
    <property type="term" value="C:chromatin"/>
    <property type="evidence" value="ECO:0007669"/>
    <property type="project" value="EnsemblFungi"/>
</dbReference>
<feature type="compositionally biased region" description="Basic and acidic residues" evidence="11">
    <location>
        <begin position="423"/>
        <end position="445"/>
    </location>
</feature>
<dbReference type="Pfam" id="PF14324">
    <property type="entry name" value="PINIT"/>
    <property type="match status" value="1"/>
</dbReference>
<evidence type="ECO:0008006" key="17">
    <source>
        <dbReference type="Google" id="ProtNLM"/>
    </source>
</evidence>
<keyword evidence="6 10" id="KW-0863">Zinc-finger</keyword>
<dbReference type="KEGG" id="tdl:TDEL_0A03730"/>
<dbReference type="GeneID" id="11502978"/>
<evidence type="ECO:0000256" key="7">
    <source>
        <dbReference type="ARBA" id="ARBA00022786"/>
    </source>
</evidence>
<evidence type="ECO:0000313" key="16">
    <source>
        <dbReference type="Proteomes" id="UP000005627"/>
    </source>
</evidence>
<evidence type="ECO:0000256" key="2">
    <source>
        <dbReference type="ARBA" id="ARBA00004718"/>
    </source>
</evidence>
<name>G8ZM61_TORDE</name>
<dbReference type="EMBL" id="HE616742">
    <property type="protein sequence ID" value="CCE89705.1"/>
    <property type="molecule type" value="Genomic_DNA"/>
</dbReference>
<dbReference type="InterPro" id="IPR004181">
    <property type="entry name" value="Znf_MIZ"/>
</dbReference>
<dbReference type="Gene3D" id="1.10.720.30">
    <property type="entry name" value="SAP domain"/>
    <property type="match status" value="1"/>
</dbReference>
<dbReference type="InterPro" id="IPR038654">
    <property type="entry name" value="PINIT_sf"/>
</dbReference>
<dbReference type="UniPathway" id="UPA00886"/>
<dbReference type="InterPro" id="IPR013083">
    <property type="entry name" value="Znf_RING/FYVE/PHD"/>
</dbReference>
<sequence>MTANAASATGRGLHHEIQEVIVQMETLRVPELKAVCRSLGQTIAGRKAELQERIRSYVRNSCTIGYVDPWRPKTVRLLIDKVKLGETLPSYEDVWMTLRTGVYNHPVATGHQPVSTLQQPAATTVSPGYADHPNPAWPSEVAKSQALRSKVPKQPSLYFKPTPFYKMKKMIPETAQKINITNVRGACVAKFKLTKADWALLESDKKYKLYLLCGELTGTPTTAGEPIQFPHPNEIRFNNVQVKDNVRGLKNKPGTAKPADLTPYLRPSPQMNVLEVVYAFTKSEYYIYCYIVEQVTPEELLAEVLARPKIIKAATLSYIKRCLSEEEDDLITTNTVMTLQCPVSYTRMKYPIKSVMCKHLQCYDALWYICSQMQIPTWQCPVCQISISLKDLAICEYVDEILKNSNEDVEQVDISTDGSWKPLTEEKPVQKETNKSTETTVKKEYNDDDEESDLPLSRLLQGDSRSATPNEPVVISLDSDAEDETTDMGEVNGNDNQQQSGSVPSGPVPSSGSYMDSSTSDSGQTLDPKIREANTPTAATKNHGPQENSINYVNRHQEVPNILGKTPLQNSHSDQDTSLREADPASPTPMSSARNSYYPSVSGSFNNNNEQSSRASDSSLPPHNNTPPVLRRPTDSSANSILGLTGQVVVPPTSENSLPPLLHTNGGNSPNESGTNDTDQPSTDAPKLPPLPPASKLYNRSDRDNSSDTSHSFVYIPPYSRGKRPIVSPFIPKKPYMNHLPQKRQLSSNSQHTINGNNIDNGNGANAQTLGVSVSDAPASSTHSDDFIDLTSD</sequence>